<keyword evidence="5" id="KW-1185">Reference proteome</keyword>
<reference evidence="3 5" key="1">
    <citation type="submission" date="2014-03" db="EMBL/GenBank/DDBJ databases">
        <title>Complete genome sequence of the Radio-Resistant Rubrobacter radiotolerans RSPS-4.</title>
        <authorList>
            <person name="Egas C.C."/>
            <person name="Barroso C.C."/>
            <person name="Froufe H.J.C."/>
            <person name="Pacheco J.J."/>
            <person name="Albuquerque L.L."/>
            <person name="da Costa M.M.S."/>
        </authorList>
    </citation>
    <scope>NUCLEOTIDE SEQUENCE [LARGE SCALE GENOMIC DNA]</scope>
    <source>
        <strain evidence="3 5">RSPS-4</strain>
    </source>
</reference>
<dbReference type="HOGENOM" id="CLU_063203_0_1_11"/>
<dbReference type="Pfam" id="PF03808">
    <property type="entry name" value="Glyco_tran_WecG"/>
    <property type="match status" value="1"/>
</dbReference>
<evidence type="ECO:0000256" key="1">
    <source>
        <dbReference type="ARBA" id="ARBA00022676"/>
    </source>
</evidence>
<dbReference type="PANTHER" id="PTHR34136:SF1">
    <property type="entry name" value="UDP-N-ACETYL-D-MANNOSAMINURONIC ACID TRANSFERASE"/>
    <property type="match status" value="1"/>
</dbReference>
<sequence length="267" mass="29514">MSRAEEKIGTRRVEVLGVAVDPLTRDGLCARVAELARKDRERPATVLNVNAHALNLVRREEGLRRALAEADVVFADGFGVVLAARLAGGRLPGRITYADWAWDLARLAEAEGLSVFLLGARPGVAERAAGRLLGACPKLRVAGTHHGYFDRRPESRENREVLERIREAAPDLLLVGLGMPAQEDWISRNRDRIEARVALSCGAAFDYVSGELRRGPVFLRENGFEWLARLLIDPGRLWRRYLLGNPVFLARALGAAVRARTRGKRSA</sequence>
<dbReference type="GO" id="GO:0016758">
    <property type="term" value="F:hexosyltransferase activity"/>
    <property type="evidence" value="ECO:0007669"/>
    <property type="project" value="TreeGrafter"/>
</dbReference>
<dbReference type="AlphaFoldDB" id="A0A023X6E4"/>
<dbReference type="RefSeq" id="WP_051589752.1">
    <property type="nucleotide sequence ID" value="NZ_CP007514.1"/>
</dbReference>
<evidence type="ECO:0000313" key="5">
    <source>
        <dbReference type="Proteomes" id="UP000025229"/>
    </source>
</evidence>
<dbReference type="InterPro" id="IPR004629">
    <property type="entry name" value="WecG_TagA_CpsF"/>
</dbReference>
<dbReference type="NCBIfam" id="TIGR00696">
    <property type="entry name" value="wecG_tagA_cpsF"/>
    <property type="match status" value="1"/>
</dbReference>
<dbReference type="OrthoDB" id="9771846at2"/>
<accession>A0A023X6E4</accession>
<evidence type="ECO:0000313" key="4">
    <source>
        <dbReference type="EMBL" id="MDX5895024.1"/>
    </source>
</evidence>
<organism evidence="3 5">
    <name type="scientific">Rubrobacter radiotolerans</name>
    <name type="common">Arthrobacter radiotolerans</name>
    <dbReference type="NCBI Taxonomy" id="42256"/>
    <lineage>
        <taxon>Bacteria</taxon>
        <taxon>Bacillati</taxon>
        <taxon>Actinomycetota</taxon>
        <taxon>Rubrobacteria</taxon>
        <taxon>Rubrobacterales</taxon>
        <taxon>Rubrobacteraceae</taxon>
        <taxon>Rubrobacter</taxon>
    </lineage>
</organism>
<evidence type="ECO:0000256" key="2">
    <source>
        <dbReference type="ARBA" id="ARBA00022679"/>
    </source>
</evidence>
<proteinExistence type="predicted"/>
<dbReference type="CDD" id="cd06533">
    <property type="entry name" value="Glyco_transf_WecG_TagA"/>
    <property type="match status" value="1"/>
</dbReference>
<dbReference type="Proteomes" id="UP001281130">
    <property type="component" value="Unassembled WGS sequence"/>
</dbReference>
<reference evidence="4" key="2">
    <citation type="submission" date="2023-11" db="EMBL/GenBank/DDBJ databases">
        <title>MicrobeMod: A computational toolkit for identifying prokaryotic methylation and restriction-modification with nanopore sequencing.</title>
        <authorList>
            <person name="Crits-Christoph A."/>
            <person name="Kang S.C."/>
            <person name="Lee H."/>
            <person name="Ostrov N."/>
        </authorList>
    </citation>
    <scope>NUCLEOTIDE SEQUENCE</scope>
    <source>
        <strain evidence="4">ATCC 51242</strain>
    </source>
</reference>
<keyword evidence="1" id="KW-0328">Glycosyltransferase</keyword>
<gene>
    <name evidence="3" type="ORF">RradSPS_2336</name>
    <name evidence="4" type="ORF">SIL72_13440</name>
</gene>
<dbReference type="Proteomes" id="UP000025229">
    <property type="component" value="Chromosome"/>
</dbReference>
<evidence type="ECO:0000313" key="3">
    <source>
        <dbReference type="EMBL" id="AHY47619.1"/>
    </source>
</evidence>
<name>A0A023X6E4_RUBRA</name>
<keyword evidence="2 3" id="KW-0808">Transferase</keyword>
<dbReference type="EMBL" id="CP007514">
    <property type="protein sequence ID" value="AHY47619.1"/>
    <property type="molecule type" value="Genomic_DNA"/>
</dbReference>
<dbReference type="KEGG" id="rrd:RradSPS_2336"/>
<dbReference type="PANTHER" id="PTHR34136">
    <property type="match status" value="1"/>
</dbReference>
<dbReference type="EMBL" id="JAWXXX010000001">
    <property type="protein sequence ID" value="MDX5895024.1"/>
    <property type="molecule type" value="Genomic_DNA"/>
</dbReference>
<dbReference type="eggNOG" id="COG1922">
    <property type="taxonomic scope" value="Bacteria"/>
</dbReference>
<protein>
    <submittedName>
        <fullName evidence="3">Glycosyltransferase, WecB/TagA/CpsF family</fullName>
    </submittedName>
    <submittedName>
        <fullName evidence="4">WecB/TagA/CpsF family glycosyltransferase</fullName>
    </submittedName>
</protein>
<dbReference type="STRING" id="42256.RradSPS_2336"/>